<protein>
    <submittedName>
        <fullName evidence="2">Uncharacterized protein</fullName>
    </submittedName>
</protein>
<dbReference type="GO" id="GO:0005930">
    <property type="term" value="C:axoneme"/>
    <property type="evidence" value="ECO:0007669"/>
    <property type="project" value="UniProtKB-SubCell"/>
</dbReference>
<dbReference type="SUPFAM" id="SSF52058">
    <property type="entry name" value="L domain-like"/>
    <property type="match status" value="1"/>
</dbReference>
<accession>A0AAD5H5L0</accession>
<dbReference type="InterPro" id="IPR032675">
    <property type="entry name" value="LRR_dom_sf"/>
</dbReference>
<organism evidence="2 3">
    <name type="scientific">Chlorella ohadii</name>
    <dbReference type="NCBI Taxonomy" id="2649997"/>
    <lineage>
        <taxon>Eukaryota</taxon>
        <taxon>Viridiplantae</taxon>
        <taxon>Chlorophyta</taxon>
        <taxon>core chlorophytes</taxon>
        <taxon>Trebouxiophyceae</taxon>
        <taxon>Chlorellales</taxon>
        <taxon>Chlorellaceae</taxon>
        <taxon>Chlorella clade</taxon>
        <taxon>Chlorella</taxon>
    </lineage>
</organism>
<gene>
    <name evidence="2" type="ORF">COHA_004609</name>
</gene>
<evidence type="ECO:0000313" key="2">
    <source>
        <dbReference type="EMBL" id="KAI7841743.1"/>
    </source>
</evidence>
<dbReference type="Gene3D" id="3.80.10.10">
    <property type="entry name" value="Ribonuclease Inhibitor"/>
    <property type="match status" value="1"/>
</dbReference>
<name>A0AAD5H5L0_9CHLO</name>
<comment type="caution">
    <text evidence="2">The sequence shown here is derived from an EMBL/GenBank/DDBJ whole genome shotgun (WGS) entry which is preliminary data.</text>
</comment>
<proteinExistence type="predicted"/>
<reference evidence="2" key="1">
    <citation type="submission" date="2020-11" db="EMBL/GenBank/DDBJ databases">
        <title>Chlorella ohadii genome sequencing and assembly.</title>
        <authorList>
            <person name="Murik O."/>
            <person name="Treves H."/>
            <person name="Kedem I."/>
            <person name="Shotland Y."/>
            <person name="Kaplan A."/>
        </authorList>
    </citation>
    <scope>NUCLEOTIDE SEQUENCE</scope>
    <source>
        <strain evidence="2">1</strain>
    </source>
</reference>
<dbReference type="EMBL" id="JADXDR010000060">
    <property type="protein sequence ID" value="KAI7841743.1"/>
    <property type="molecule type" value="Genomic_DNA"/>
</dbReference>
<dbReference type="Proteomes" id="UP001205105">
    <property type="component" value="Unassembled WGS sequence"/>
</dbReference>
<evidence type="ECO:0000256" key="1">
    <source>
        <dbReference type="ARBA" id="ARBA00004430"/>
    </source>
</evidence>
<sequence length="271" mass="29604">MAAAPGQDHFPLLALPDGLVDRIAYLLPPGDRGNLAATCTALRTSGRCWFRGVVVRVRSGDRCRLAELKQWVEERQALIAYSLASQALLVQEDLAALPAGHVMAIRGYAVEQWAAPAVLAPLTTLTELRLFRQAQLSGSQLEQILQRLAQLRHLTICGFDHLRPLVQLRQLHLQANDLDEVPAAISALTALQHLSLGYPAGGWQHLRPLAQLRSFDALRCWDNAPGTRLLLASEAAANLHPAAVQRVLDESGGDLPELLDLLAQRSLPHPI</sequence>
<evidence type="ECO:0000313" key="3">
    <source>
        <dbReference type="Proteomes" id="UP001205105"/>
    </source>
</evidence>
<comment type="subcellular location">
    <subcellularLocation>
        <location evidence="1">Cytoplasm</location>
        <location evidence="1">Cytoskeleton</location>
        <location evidence="1">Cilium axoneme</location>
    </subcellularLocation>
</comment>
<keyword evidence="3" id="KW-1185">Reference proteome</keyword>
<dbReference type="AlphaFoldDB" id="A0AAD5H5L0"/>